<keyword evidence="2" id="KW-1185">Reference proteome</keyword>
<sequence length="255" mass="28647">MKGFVLKGHRKLSGTSRCGDFIRKPNCCHKALVILQEKNSKLLVYSISFVYELKEPDKAEVTVNGLHVNYQHSHLGASENPHAVHQEAPHPEKCAVWRANSRWRMICPVIFETSFTTAVYMDNLQKLATESDYVITSITGQTSHLQLRRQRNKNCAEASRSKLFLSLSAPLSPPAQTTPVEGRVLELGNYKSVVHSNIIMPKLLTRLKLTWSRHIGYAAKTQEWPSVGTEHTCGTGGSPRRQTAIFRARANISEQ</sequence>
<gene>
    <name evidence="1" type="ORF">PR048_010361</name>
</gene>
<dbReference type="Proteomes" id="UP001159363">
    <property type="component" value="Chromosome 3"/>
</dbReference>
<evidence type="ECO:0000313" key="1">
    <source>
        <dbReference type="EMBL" id="KAJ8890852.1"/>
    </source>
</evidence>
<dbReference type="EMBL" id="JARBHB010000003">
    <property type="protein sequence ID" value="KAJ8890852.1"/>
    <property type="molecule type" value="Genomic_DNA"/>
</dbReference>
<proteinExistence type="predicted"/>
<comment type="caution">
    <text evidence="1">The sequence shown here is derived from an EMBL/GenBank/DDBJ whole genome shotgun (WGS) entry which is preliminary data.</text>
</comment>
<reference evidence="1 2" key="1">
    <citation type="submission" date="2023-02" db="EMBL/GenBank/DDBJ databases">
        <title>LHISI_Scaffold_Assembly.</title>
        <authorList>
            <person name="Stuart O.P."/>
            <person name="Cleave R."/>
            <person name="Magrath M.J.L."/>
            <person name="Mikheyev A.S."/>
        </authorList>
    </citation>
    <scope>NUCLEOTIDE SEQUENCE [LARGE SCALE GENOMIC DNA]</scope>
    <source>
        <strain evidence="1">Daus_M_001</strain>
        <tissue evidence="1">Leg muscle</tissue>
    </source>
</reference>
<organism evidence="1 2">
    <name type="scientific">Dryococelus australis</name>
    <dbReference type="NCBI Taxonomy" id="614101"/>
    <lineage>
        <taxon>Eukaryota</taxon>
        <taxon>Metazoa</taxon>
        <taxon>Ecdysozoa</taxon>
        <taxon>Arthropoda</taxon>
        <taxon>Hexapoda</taxon>
        <taxon>Insecta</taxon>
        <taxon>Pterygota</taxon>
        <taxon>Neoptera</taxon>
        <taxon>Polyneoptera</taxon>
        <taxon>Phasmatodea</taxon>
        <taxon>Verophasmatodea</taxon>
        <taxon>Anareolatae</taxon>
        <taxon>Phasmatidae</taxon>
        <taxon>Eurycanthinae</taxon>
        <taxon>Dryococelus</taxon>
    </lineage>
</organism>
<accession>A0ABQ9I2G8</accession>
<name>A0ABQ9I2G8_9NEOP</name>
<protein>
    <submittedName>
        <fullName evidence="1">Uncharacterized protein</fullName>
    </submittedName>
</protein>
<evidence type="ECO:0000313" key="2">
    <source>
        <dbReference type="Proteomes" id="UP001159363"/>
    </source>
</evidence>